<evidence type="ECO:0000313" key="2">
    <source>
        <dbReference type="EMBL" id="OCK82818.1"/>
    </source>
</evidence>
<organism evidence="2 3">
    <name type="scientific">Lepidopterella palustris CBS 459.81</name>
    <dbReference type="NCBI Taxonomy" id="1314670"/>
    <lineage>
        <taxon>Eukaryota</taxon>
        <taxon>Fungi</taxon>
        <taxon>Dikarya</taxon>
        <taxon>Ascomycota</taxon>
        <taxon>Pezizomycotina</taxon>
        <taxon>Dothideomycetes</taxon>
        <taxon>Pleosporomycetidae</taxon>
        <taxon>Mytilinidiales</taxon>
        <taxon>Argynnaceae</taxon>
        <taxon>Lepidopterella</taxon>
    </lineage>
</organism>
<dbReference type="OrthoDB" id="4177236at2759"/>
<name>A0A8E2JHL9_9PEZI</name>
<reference evidence="2 3" key="1">
    <citation type="journal article" date="2016" name="Nat. Commun.">
        <title>Ectomycorrhizal ecology is imprinted in the genome of the dominant symbiotic fungus Cenococcum geophilum.</title>
        <authorList>
            <consortium name="DOE Joint Genome Institute"/>
            <person name="Peter M."/>
            <person name="Kohler A."/>
            <person name="Ohm R.A."/>
            <person name="Kuo A."/>
            <person name="Krutzmann J."/>
            <person name="Morin E."/>
            <person name="Arend M."/>
            <person name="Barry K.W."/>
            <person name="Binder M."/>
            <person name="Choi C."/>
            <person name="Clum A."/>
            <person name="Copeland A."/>
            <person name="Grisel N."/>
            <person name="Haridas S."/>
            <person name="Kipfer T."/>
            <person name="LaButti K."/>
            <person name="Lindquist E."/>
            <person name="Lipzen A."/>
            <person name="Maire R."/>
            <person name="Meier B."/>
            <person name="Mihaltcheva S."/>
            <person name="Molinier V."/>
            <person name="Murat C."/>
            <person name="Poggeler S."/>
            <person name="Quandt C.A."/>
            <person name="Sperisen C."/>
            <person name="Tritt A."/>
            <person name="Tisserant E."/>
            <person name="Crous P.W."/>
            <person name="Henrissat B."/>
            <person name="Nehls U."/>
            <person name="Egli S."/>
            <person name="Spatafora J.W."/>
            <person name="Grigoriev I.V."/>
            <person name="Martin F.M."/>
        </authorList>
    </citation>
    <scope>NUCLEOTIDE SEQUENCE [LARGE SCALE GENOMIC DNA]</scope>
    <source>
        <strain evidence="2 3">CBS 459.81</strain>
    </source>
</reference>
<dbReference type="AlphaFoldDB" id="A0A8E2JHL9"/>
<dbReference type="Proteomes" id="UP000250266">
    <property type="component" value="Unassembled WGS sequence"/>
</dbReference>
<evidence type="ECO:0000256" key="1">
    <source>
        <dbReference type="SAM" id="MobiDB-lite"/>
    </source>
</evidence>
<evidence type="ECO:0000313" key="3">
    <source>
        <dbReference type="Proteomes" id="UP000250266"/>
    </source>
</evidence>
<proteinExistence type="predicted"/>
<protein>
    <submittedName>
        <fullName evidence="2">Uncharacterized protein</fullName>
    </submittedName>
</protein>
<gene>
    <name evidence="2" type="ORF">K432DRAFT_208407</name>
</gene>
<dbReference type="EMBL" id="KV744877">
    <property type="protein sequence ID" value="OCK82818.1"/>
    <property type="molecule type" value="Genomic_DNA"/>
</dbReference>
<accession>A0A8E2JHL9</accession>
<feature type="compositionally biased region" description="Basic and acidic residues" evidence="1">
    <location>
        <begin position="88"/>
        <end position="99"/>
    </location>
</feature>
<sequence>MRKLKSPRGYCSFGHRGLLDGLFESEDHSKPFNGPFDTESDLNEAMVARYVKEGLSIYKAEHFLTRLQGCLPEPRPSFHTCRFPAEEYHVPQSPDDNRKRPSPVGHNGSGACDHRLGVLWVVSQLLGVFKSAVWVRSMEG</sequence>
<keyword evidence="3" id="KW-1185">Reference proteome</keyword>
<feature type="region of interest" description="Disordered" evidence="1">
    <location>
        <begin position="88"/>
        <end position="109"/>
    </location>
</feature>